<evidence type="ECO:0000313" key="1">
    <source>
        <dbReference type="EMBL" id="KAG2086320.1"/>
    </source>
</evidence>
<sequence length="258" mass="29426">MSDIPGFTERVSPTSDRTTFDLTDMANIFEFAASHLLAIRIALEDSALVTSAKIRHIIARYLMWEGEVFILPWVAFCEGLSISPPLSRNLRFFTGMLGMSQVELLTDQELYDSFMKLLPLPSGPWVRGRIIHTYPMAWWTMPFNTMDYKEFTMKFPNCNEIRQMLINHFAQLPEGRLLVTPGTLVEARSTPVVQQLARIEAEVKQEGDYIIAMVESKIVEARLVAASMIRMETTLGQDVNAAIEATEWLVKYLKREAQ</sequence>
<dbReference type="OrthoDB" id="2620486at2759"/>
<dbReference type="Proteomes" id="UP000823399">
    <property type="component" value="Unassembled WGS sequence"/>
</dbReference>
<proteinExistence type="predicted"/>
<keyword evidence="2" id="KW-1185">Reference proteome</keyword>
<protein>
    <submittedName>
        <fullName evidence="1">Uncharacterized protein</fullName>
    </submittedName>
</protein>
<evidence type="ECO:0000313" key="2">
    <source>
        <dbReference type="Proteomes" id="UP000823399"/>
    </source>
</evidence>
<dbReference type="EMBL" id="JABBWM010000147">
    <property type="protein sequence ID" value="KAG2086320.1"/>
    <property type="molecule type" value="Genomic_DNA"/>
</dbReference>
<comment type="caution">
    <text evidence="1">The sequence shown here is derived from an EMBL/GenBank/DDBJ whole genome shotgun (WGS) entry which is preliminary data.</text>
</comment>
<name>A0A9P7ES93_9AGAM</name>
<accession>A0A9P7ES93</accession>
<dbReference type="GeneID" id="64696826"/>
<gene>
    <name evidence="1" type="ORF">F5147DRAFT_659239</name>
</gene>
<dbReference type="RefSeq" id="XP_041284883.1">
    <property type="nucleotide sequence ID" value="XM_041434567.1"/>
</dbReference>
<reference evidence="1" key="1">
    <citation type="journal article" date="2020" name="New Phytol.">
        <title>Comparative genomics reveals dynamic genome evolution in host specialist ectomycorrhizal fungi.</title>
        <authorList>
            <person name="Lofgren L.A."/>
            <person name="Nguyen N.H."/>
            <person name="Vilgalys R."/>
            <person name="Ruytinx J."/>
            <person name="Liao H.L."/>
            <person name="Branco S."/>
            <person name="Kuo A."/>
            <person name="LaButti K."/>
            <person name="Lipzen A."/>
            <person name="Andreopoulos W."/>
            <person name="Pangilinan J."/>
            <person name="Riley R."/>
            <person name="Hundley H."/>
            <person name="Na H."/>
            <person name="Barry K."/>
            <person name="Grigoriev I.V."/>
            <person name="Stajich J.E."/>
            <person name="Kennedy P.G."/>
        </authorList>
    </citation>
    <scope>NUCLEOTIDE SEQUENCE</scope>
    <source>
        <strain evidence="1">FC423</strain>
    </source>
</reference>
<dbReference type="AlphaFoldDB" id="A0A9P7ES93"/>
<organism evidence="1 2">
    <name type="scientific">Suillus discolor</name>
    <dbReference type="NCBI Taxonomy" id="1912936"/>
    <lineage>
        <taxon>Eukaryota</taxon>
        <taxon>Fungi</taxon>
        <taxon>Dikarya</taxon>
        <taxon>Basidiomycota</taxon>
        <taxon>Agaricomycotina</taxon>
        <taxon>Agaricomycetes</taxon>
        <taxon>Agaricomycetidae</taxon>
        <taxon>Boletales</taxon>
        <taxon>Suillineae</taxon>
        <taxon>Suillaceae</taxon>
        <taxon>Suillus</taxon>
    </lineage>
</organism>